<evidence type="ECO:0000259" key="5">
    <source>
        <dbReference type="PROSITE" id="PS51464"/>
    </source>
</evidence>
<dbReference type="InterPro" id="IPR047640">
    <property type="entry name" value="RpiR-like"/>
</dbReference>
<dbReference type="SUPFAM" id="SSF53697">
    <property type="entry name" value="SIS domain"/>
    <property type="match status" value="1"/>
</dbReference>
<dbReference type="InterPro" id="IPR009057">
    <property type="entry name" value="Homeodomain-like_sf"/>
</dbReference>
<dbReference type="PROSITE" id="PS51464">
    <property type="entry name" value="SIS"/>
    <property type="match status" value="1"/>
</dbReference>
<dbReference type="SUPFAM" id="SSF46689">
    <property type="entry name" value="Homeodomain-like"/>
    <property type="match status" value="1"/>
</dbReference>
<dbReference type="Proteomes" id="UP001579974">
    <property type="component" value="Unassembled WGS sequence"/>
</dbReference>
<reference evidence="6 7" key="1">
    <citation type="journal article" date="2024" name="Int. J. Mol. Sci.">
        <title>Exploration of Alicyclobacillus spp. Genome in Search of Antibiotic Resistance.</title>
        <authorList>
            <person name="Bucka-Kolendo J."/>
            <person name="Kiousi D.E."/>
            <person name="Dekowska A."/>
            <person name="Mikolajczuk-Szczyrba A."/>
            <person name="Karadedos D.M."/>
            <person name="Michael P."/>
            <person name="Galanis A."/>
            <person name="Sokolowska B."/>
        </authorList>
    </citation>
    <scope>NUCLEOTIDE SEQUENCE [LARGE SCALE GENOMIC DNA]</scope>
    <source>
        <strain evidence="6 7">KKP 3000</strain>
    </source>
</reference>
<evidence type="ECO:0000313" key="7">
    <source>
        <dbReference type="Proteomes" id="UP001579974"/>
    </source>
</evidence>
<dbReference type="Pfam" id="PF01418">
    <property type="entry name" value="HTH_6"/>
    <property type="match status" value="1"/>
</dbReference>
<feature type="domain" description="SIS" evidence="5">
    <location>
        <begin position="130"/>
        <end position="270"/>
    </location>
</feature>
<dbReference type="Pfam" id="PF01380">
    <property type="entry name" value="SIS"/>
    <property type="match status" value="1"/>
</dbReference>
<accession>A0ABV5ABJ1</accession>
<dbReference type="PROSITE" id="PS51071">
    <property type="entry name" value="HTH_RPIR"/>
    <property type="match status" value="1"/>
</dbReference>
<dbReference type="PANTHER" id="PTHR30514:SF1">
    <property type="entry name" value="HTH-TYPE TRANSCRIPTIONAL REGULATOR HEXR-RELATED"/>
    <property type="match status" value="1"/>
</dbReference>
<sequence length="288" mass="32101">MDIIEKNQTSGFSTRVELMFPKLRDAEKKVVDFVMENRNEIIHLSITEVAERSSASESTVVRVCKRLGYKGFQDLKISLAREVVEPAKHIHEVIEPSDSTLTIKRKVFQANIQALYDTLEVCSDEELEKAVLLLKQSDRIEIYGTGASGNVALDAQHKFLKFGIKTNAPSDVHIQLMSASLLRPGDVAIGISHTGTNKDTLEIMKTAKNQGASLICITNFSKSPLTKISDICLFTASKETLFRTDATASRIAQLTIIDTLLASVATLDYQYYFENVQKTREATLLKRI</sequence>
<evidence type="ECO:0000313" key="6">
    <source>
        <dbReference type="EMBL" id="MFB5189566.1"/>
    </source>
</evidence>
<dbReference type="CDD" id="cd05013">
    <property type="entry name" value="SIS_RpiR"/>
    <property type="match status" value="1"/>
</dbReference>
<keyword evidence="1" id="KW-0805">Transcription regulation</keyword>
<dbReference type="PANTHER" id="PTHR30514">
    <property type="entry name" value="GLUCOKINASE"/>
    <property type="match status" value="1"/>
</dbReference>
<dbReference type="EMBL" id="JBDXSU010000003">
    <property type="protein sequence ID" value="MFB5189566.1"/>
    <property type="molecule type" value="Genomic_DNA"/>
</dbReference>
<evidence type="ECO:0000259" key="4">
    <source>
        <dbReference type="PROSITE" id="PS51071"/>
    </source>
</evidence>
<organism evidence="6 7">
    <name type="scientific">Alicyclobacillus fastidiosus</name>
    <dbReference type="NCBI Taxonomy" id="392011"/>
    <lineage>
        <taxon>Bacteria</taxon>
        <taxon>Bacillati</taxon>
        <taxon>Bacillota</taxon>
        <taxon>Bacilli</taxon>
        <taxon>Bacillales</taxon>
        <taxon>Alicyclobacillaceae</taxon>
        <taxon>Alicyclobacillus</taxon>
    </lineage>
</organism>
<evidence type="ECO:0000256" key="2">
    <source>
        <dbReference type="ARBA" id="ARBA00023125"/>
    </source>
</evidence>
<dbReference type="Gene3D" id="1.10.10.10">
    <property type="entry name" value="Winged helix-like DNA-binding domain superfamily/Winged helix DNA-binding domain"/>
    <property type="match status" value="1"/>
</dbReference>
<dbReference type="Gene3D" id="3.40.50.10490">
    <property type="entry name" value="Glucose-6-phosphate isomerase like protein, domain 1"/>
    <property type="match status" value="1"/>
</dbReference>
<evidence type="ECO:0000256" key="3">
    <source>
        <dbReference type="ARBA" id="ARBA00023163"/>
    </source>
</evidence>
<name>A0ABV5ABJ1_9BACL</name>
<dbReference type="InterPro" id="IPR035472">
    <property type="entry name" value="RpiR-like_SIS"/>
</dbReference>
<protein>
    <submittedName>
        <fullName evidence="6">MurR/RpiR family transcriptional regulator</fullName>
    </submittedName>
</protein>
<evidence type="ECO:0000256" key="1">
    <source>
        <dbReference type="ARBA" id="ARBA00023015"/>
    </source>
</evidence>
<dbReference type="InterPro" id="IPR001347">
    <property type="entry name" value="SIS_dom"/>
</dbReference>
<keyword evidence="7" id="KW-1185">Reference proteome</keyword>
<keyword evidence="3" id="KW-0804">Transcription</keyword>
<dbReference type="InterPro" id="IPR036388">
    <property type="entry name" value="WH-like_DNA-bd_sf"/>
</dbReference>
<comment type="caution">
    <text evidence="6">The sequence shown here is derived from an EMBL/GenBank/DDBJ whole genome shotgun (WGS) entry which is preliminary data.</text>
</comment>
<feature type="domain" description="HTH rpiR-type" evidence="4">
    <location>
        <begin position="10"/>
        <end position="86"/>
    </location>
</feature>
<gene>
    <name evidence="6" type="ORF">KKP3000_002839</name>
</gene>
<dbReference type="InterPro" id="IPR046348">
    <property type="entry name" value="SIS_dom_sf"/>
</dbReference>
<dbReference type="InterPro" id="IPR000281">
    <property type="entry name" value="HTH_RpiR"/>
</dbReference>
<dbReference type="RefSeq" id="WP_275475377.1">
    <property type="nucleotide sequence ID" value="NZ_CP162940.1"/>
</dbReference>
<proteinExistence type="predicted"/>
<keyword evidence="2" id="KW-0238">DNA-binding</keyword>